<accession>A0ABS8MDX0</accession>
<evidence type="ECO:0000313" key="2">
    <source>
        <dbReference type="Proteomes" id="UP001430679"/>
    </source>
</evidence>
<organism evidence="1 2">
    <name type="scientific">Flavobacterium piscisymbiosum</name>
    <dbReference type="NCBI Taxonomy" id="2893753"/>
    <lineage>
        <taxon>Bacteria</taxon>
        <taxon>Pseudomonadati</taxon>
        <taxon>Bacteroidota</taxon>
        <taxon>Flavobacteriia</taxon>
        <taxon>Flavobacteriales</taxon>
        <taxon>Flavobacteriaceae</taxon>
        <taxon>Flavobacterium</taxon>
    </lineage>
</organism>
<keyword evidence="2" id="KW-1185">Reference proteome</keyword>
<name>A0ABS8MDX0_9FLAO</name>
<reference evidence="1" key="1">
    <citation type="submission" date="2021-11" db="EMBL/GenBank/DDBJ databases">
        <title>Description of novel Flavobacterium species.</title>
        <authorList>
            <person name="Saticioglu I.B."/>
            <person name="Ay H."/>
            <person name="Altun S."/>
            <person name="Duman M."/>
        </authorList>
    </citation>
    <scope>NUCLEOTIDE SEQUENCE</scope>
    <source>
        <strain evidence="1">F-30</strain>
    </source>
</reference>
<evidence type="ECO:0008006" key="3">
    <source>
        <dbReference type="Google" id="ProtNLM"/>
    </source>
</evidence>
<evidence type="ECO:0000313" key="1">
    <source>
        <dbReference type="EMBL" id="MCC9063711.1"/>
    </source>
</evidence>
<gene>
    <name evidence="1" type="ORF">LNP81_12005</name>
</gene>
<sequence length="261" mass="29919">MNIQTCYMCDEPAITREHVPPLCLFPEAKDVLGLNLRNDLITVPSCDVHNSCKSKDDEFLMVSIASVVGNNFLGYLQTQTKIDRALRRKSKDFLQKEIVRNMQHQVIKSTSGKKYPVLKGNPNYERLEKCFEHIAYGLYMHEFGIKFNGNIKMLLGFVNYNDPNTKNMMGLVKEKFETEEKPKEIKGKNPSIFKYQFFEPDAFGLIGLVMTFYGGTEIFVAFQASDFKDPKNLLAMELIKAGIPTFVDMGDKTFEFNTKKE</sequence>
<dbReference type="EMBL" id="JAJJMM010000001">
    <property type="protein sequence ID" value="MCC9063711.1"/>
    <property type="molecule type" value="Genomic_DNA"/>
</dbReference>
<proteinExistence type="predicted"/>
<dbReference type="RefSeq" id="WP_230036090.1">
    <property type="nucleotide sequence ID" value="NZ_JAJJMM010000001.1"/>
</dbReference>
<protein>
    <recommendedName>
        <fullName evidence="3">HNH endonuclease</fullName>
    </recommendedName>
</protein>
<comment type="caution">
    <text evidence="1">The sequence shown here is derived from an EMBL/GenBank/DDBJ whole genome shotgun (WGS) entry which is preliminary data.</text>
</comment>
<dbReference type="Proteomes" id="UP001430679">
    <property type="component" value="Unassembled WGS sequence"/>
</dbReference>